<sequence>MDLRTRLGIPATADPGSYMPGDMRVPAGEIADLGHGAAAYVSRAGLLCLQPNPSSFGCSHPSVQRPSVSTTPDGAGLVTGVVPAAAATVSITCSDGVARVAVPQAVDGLVGLKVYALPVPAIAGSGPATTPAEIQRRAEQVLRQSRATRAQAYDANGNTL</sequence>
<protein>
    <submittedName>
        <fullName evidence="1">Uncharacterized protein</fullName>
    </submittedName>
</protein>
<accession>A0ABX0GZU7</accession>
<evidence type="ECO:0000313" key="2">
    <source>
        <dbReference type="Proteomes" id="UP000800981"/>
    </source>
</evidence>
<evidence type="ECO:0000313" key="1">
    <source>
        <dbReference type="EMBL" id="NHC14733.1"/>
    </source>
</evidence>
<dbReference type="Proteomes" id="UP000800981">
    <property type="component" value="Unassembled WGS sequence"/>
</dbReference>
<organism evidence="1 2">
    <name type="scientific">Motilibacter deserti</name>
    <dbReference type="NCBI Taxonomy" id="2714956"/>
    <lineage>
        <taxon>Bacteria</taxon>
        <taxon>Bacillati</taxon>
        <taxon>Actinomycetota</taxon>
        <taxon>Actinomycetes</taxon>
        <taxon>Motilibacterales</taxon>
        <taxon>Motilibacteraceae</taxon>
        <taxon>Motilibacter</taxon>
    </lineage>
</organism>
<dbReference type="EMBL" id="JAANNP010000010">
    <property type="protein sequence ID" value="NHC14733.1"/>
    <property type="molecule type" value="Genomic_DNA"/>
</dbReference>
<dbReference type="RefSeq" id="WP_166282554.1">
    <property type="nucleotide sequence ID" value="NZ_JAANNP010000010.1"/>
</dbReference>
<gene>
    <name evidence="1" type="ORF">G9H71_13170</name>
</gene>
<proteinExistence type="predicted"/>
<name>A0ABX0GZU7_9ACTN</name>
<reference evidence="1 2" key="1">
    <citation type="submission" date="2020-03" db="EMBL/GenBank/DDBJ databases">
        <title>Two novel Motilibacter sp.</title>
        <authorList>
            <person name="Liu S."/>
        </authorList>
    </citation>
    <scope>NUCLEOTIDE SEQUENCE [LARGE SCALE GENOMIC DNA]</scope>
    <source>
        <strain evidence="1 2">E257</strain>
    </source>
</reference>
<comment type="caution">
    <text evidence="1">The sequence shown here is derived from an EMBL/GenBank/DDBJ whole genome shotgun (WGS) entry which is preliminary data.</text>
</comment>
<keyword evidence="2" id="KW-1185">Reference proteome</keyword>